<dbReference type="InterPro" id="IPR050490">
    <property type="entry name" value="Bact_solute-bd_prot1"/>
</dbReference>
<sequence>MSSTRRSFLKMTGGLAVAAAAPISSAGAQDVRKVRLMHTQAGDPPMRKWYIDAIQQYNQTNKGVEIVAEFIPWTDAYPKVQAGIQSGSPPDLIHGDPFAYGALMSSNLLEPMTDVIKEIGWDKDMFPNARVILQDGNDYLVPTWIEVLGLFYRQDWLAEKGITAPFKSWDDIIAAAKALTEPSKGRWGIAMGLKRAGKIGDDFVSILYGLGGHLYNPDRTPAADTPVFRETLEIVRRLCEYSPPDAVEWEYAGVRTGYKSGKVGLHIYEPRTMTEILGQPFGGYGSGFPQLLDVSGWQLLPSRSAAEWPEQAIARGSLEGFTILKNSPNKKEAAKFVAWLLQDRSRYISMLQTVPLMELPVLSSVVDDDTYWDHVSYKRVPQYVPSLKEAAKGFGRSKIVNRKMDVHANGVVIPESSVALGSLAVDDAVLAYVLEKQPIDQVINTLNEKLARFVKS</sequence>
<evidence type="ECO:0008006" key="6">
    <source>
        <dbReference type="Google" id="ProtNLM"/>
    </source>
</evidence>
<evidence type="ECO:0000256" key="3">
    <source>
        <dbReference type="ARBA" id="ARBA00022764"/>
    </source>
</evidence>
<reference evidence="4 5" key="1">
    <citation type="submission" date="2019-07" db="EMBL/GenBank/DDBJ databases">
        <title>Whole genome shotgun sequence of Microvirga aerophila NBRC 106136.</title>
        <authorList>
            <person name="Hosoyama A."/>
            <person name="Uohara A."/>
            <person name="Ohji S."/>
            <person name="Ichikawa N."/>
        </authorList>
    </citation>
    <scope>NUCLEOTIDE SEQUENCE [LARGE SCALE GENOMIC DNA]</scope>
    <source>
        <strain evidence="4 5">NBRC 106136</strain>
    </source>
</reference>
<dbReference type="InterPro" id="IPR006059">
    <property type="entry name" value="SBP"/>
</dbReference>
<keyword evidence="3" id="KW-0574">Periplasm</keyword>
<dbReference type="Proteomes" id="UP000321085">
    <property type="component" value="Unassembled WGS sequence"/>
</dbReference>
<comment type="caution">
    <text evidence="4">The sequence shown here is derived from an EMBL/GenBank/DDBJ whole genome shotgun (WGS) entry which is preliminary data.</text>
</comment>
<dbReference type="Pfam" id="PF01547">
    <property type="entry name" value="SBP_bac_1"/>
    <property type="match status" value="1"/>
</dbReference>
<dbReference type="InterPro" id="IPR019546">
    <property type="entry name" value="TAT_signal_bac_arc"/>
</dbReference>
<dbReference type="RefSeq" id="WP_114187239.1">
    <property type="nucleotide sequence ID" value="NZ_BJYU01000055.1"/>
</dbReference>
<evidence type="ECO:0000313" key="5">
    <source>
        <dbReference type="Proteomes" id="UP000321085"/>
    </source>
</evidence>
<dbReference type="PROSITE" id="PS51318">
    <property type="entry name" value="TAT"/>
    <property type="match status" value="1"/>
</dbReference>
<dbReference type="NCBIfam" id="TIGR01409">
    <property type="entry name" value="TAT_signal_seq"/>
    <property type="match status" value="1"/>
</dbReference>
<dbReference type="InterPro" id="IPR006311">
    <property type="entry name" value="TAT_signal"/>
</dbReference>
<dbReference type="OrthoDB" id="9770625at2"/>
<comment type="subcellular location">
    <subcellularLocation>
        <location evidence="1">Periplasm</location>
    </subcellularLocation>
</comment>
<evidence type="ECO:0000313" key="4">
    <source>
        <dbReference type="EMBL" id="GEO16124.1"/>
    </source>
</evidence>
<dbReference type="EMBL" id="BJYU01000055">
    <property type="protein sequence ID" value="GEO16124.1"/>
    <property type="molecule type" value="Genomic_DNA"/>
</dbReference>
<dbReference type="PANTHER" id="PTHR43649:SF12">
    <property type="entry name" value="DIACETYLCHITOBIOSE BINDING PROTEIN DASA"/>
    <property type="match status" value="1"/>
</dbReference>
<name>A0A512BVY1_9HYPH</name>
<gene>
    <name evidence="4" type="ORF">MAE02_38200</name>
</gene>
<evidence type="ECO:0000256" key="1">
    <source>
        <dbReference type="ARBA" id="ARBA00004418"/>
    </source>
</evidence>
<protein>
    <recommendedName>
        <fullName evidence="6">ABC transporter substrate-binding protein</fullName>
    </recommendedName>
</protein>
<organism evidence="4 5">
    <name type="scientific">Microvirga aerophila</name>
    <dbReference type="NCBI Taxonomy" id="670291"/>
    <lineage>
        <taxon>Bacteria</taxon>
        <taxon>Pseudomonadati</taxon>
        <taxon>Pseudomonadota</taxon>
        <taxon>Alphaproteobacteria</taxon>
        <taxon>Hyphomicrobiales</taxon>
        <taxon>Methylobacteriaceae</taxon>
        <taxon>Microvirga</taxon>
    </lineage>
</organism>
<keyword evidence="5" id="KW-1185">Reference proteome</keyword>
<dbReference type="Gene3D" id="3.40.190.10">
    <property type="entry name" value="Periplasmic binding protein-like II"/>
    <property type="match status" value="1"/>
</dbReference>
<comment type="similarity">
    <text evidence="2">Belongs to the bacterial solute-binding protein 1 family.</text>
</comment>
<accession>A0A512BVY1</accession>
<dbReference type="SUPFAM" id="SSF53850">
    <property type="entry name" value="Periplasmic binding protein-like II"/>
    <property type="match status" value="1"/>
</dbReference>
<dbReference type="AlphaFoldDB" id="A0A512BVY1"/>
<dbReference type="PANTHER" id="PTHR43649">
    <property type="entry name" value="ARABINOSE-BINDING PROTEIN-RELATED"/>
    <property type="match status" value="1"/>
</dbReference>
<dbReference type="GO" id="GO:0042597">
    <property type="term" value="C:periplasmic space"/>
    <property type="evidence" value="ECO:0007669"/>
    <property type="project" value="UniProtKB-SubCell"/>
</dbReference>
<proteinExistence type="inferred from homology"/>
<evidence type="ECO:0000256" key="2">
    <source>
        <dbReference type="ARBA" id="ARBA00008520"/>
    </source>
</evidence>